<name>A0ABV0JHJ8_9CYAN</name>
<proteinExistence type="predicted"/>
<organism evidence="2 3">
    <name type="scientific">Trichocoleus desertorum GB2-A4</name>
    <dbReference type="NCBI Taxonomy" id="2933944"/>
    <lineage>
        <taxon>Bacteria</taxon>
        <taxon>Bacillati</taxon>
        <taxon>Cyanobacteriota</taxon>
        <taxon>Cyanophyceae</taxon>
        <taxon>Leptolyngbyales</taxon>
        <taxon>Trichocoleusaceae</taxon>
        <taxon>Trichocoleus</taxon>
    </lineage>
</organism>
<evidence type="ECO:0000313" key="2">
    <source>
        <dbReference type="EMBL" id="MEP0820793.1"/>
    </source>
</evidence>
<evidence type="ECO:0000259" key="1">
    <source>
        <dbReference type="Pfam" id="PF06114"/>
    </source>
</evidence>
<dbReference type="Gene3D" id="1.10.10.2910">
    <property type="match status" value="1"/>
</dbReference>
<accession>A0ABV0JHJ8</accession>
<comment type="caution">
    <text evidence="2">The sequence shown here is derived from an EMBL/GenBank/DDBJ whole genome shotgun (WGS) entry which is preliminary data.</text>
</comment>
<dbReference type="RefSeq" id="WP_190442782.1">
    <property type="nucleotide sequence ID" value="NZ_JAMPKM010000045.1"/>
</dbReference>
<feature type="domain" description="IrrE N-terminal-like" evidence="1">
    <location>
        <begin position="66"/>
        <end position="141"/>
    </location>
</feature>
<dbReference type="InterPro" id="IPR010359">
    <property type="entry name" value="IrrE_HExxH"/>
</dbReference>
<dbReference type="Proteomes" id="UP001464891">
    <property type="component" value="Unassembled WGS sequence"/>
</dbReference>
<dbReference type="EMBL" id="JAMPKM010000045">
    <property type="protein sequence ID" value="MEP0820793.1"/>
    <property type="molecule type" value="Genomic_DNA"/>
</dbReference>
<reference evidence="2 3" key="1">
    <citation type="submission" date="2022-04" db="EMBL/GenBank/DDBJ databases">
        <title>Positive selection, recombination, and allopatry shape intraspecific diversity of widespread and dominant cyanobacteria.</title>
        <authorList>
            <person name="Wei J."/>
            <person name="Shu W."/>
            <person name="Hu C."/>
        </authorList>
    </citation>
    <scope>NUCLEOTIDE SEQUENCE [LARGE SCALE GENOMIC DNA]</scope>
    <source>
        <strain evidence="2 3">GB2-A4</strain>
    </source>
</reference>
<evidence type="ECO:0000313" key="3">
    <source>
        <dbReference type="Proteomes" id="UP001464891"/>
    </source>
</evidence>
<sequence length="218" mass="25072">MNRREYYDELKTLARNTRMQFGIFTPRILISDLRRIYKHYQIEIDLWPRRGVPPTVKLKSLRGAFFCDEYGTSVLINRFLPDAPKIFTLGHELKHYLVDKDLSKIWCGNDNKNEEIEIGAEIFSGELLFPDDDFKEALTEMGIQKGCCSPEVLVRLKRETQATLSYSGLVKKAEFLGFASRGALVGVRWRKLEEAMYGVPGDVRSPLLQTAFIPPNVH</sequence>
<keyword evidence="3" id="KW-1185">Reference proteome</keyword>
<dbReference type="Pfam" id="PF06114">
    <property type="entry name" value="Peptidase_M78"/>
    <property type="match status" value="1"/>
</dbReference>
<gene>
    <name evidence="2" type="ORF">NC998_27275</name>
</gene>
<protein>
    <submittedName>
        <fullName evidence="2">ImmA/IrrE family metallo-endopeptidase</fullName>
    </submittedName>
</protein>